<comment type="cofactor">
    <cofactor evidence="1">
        <name>NAD(+)</name>
        <dbReference type="ChEBI" id="CHEBI:57540"/>
    </cofactor>
</comment>
<keyword evidence="8" id="KW-0456">Lyase</keyword>
<dbReference type="RefSeq" id="WP_102245081.1">
    <property type="nucleotide sequence ID" value="NZ_CP025704.1"/>
</dbReference>
<dbReference type="Pfam" id="PF01761">
    <property type="entry name" value="DHQ_synthase"/>
    <property type="match status" value="1"/>
</dbReference>
<evidence type="ECO:0000256" key="3">
    <source>
        <dbReference type="ARBA" id="ARBA00001947"/>
    </source>
</evidence>
<evidence type="ECO:0000256" key="9">
    <source>
        <dbReference type="ARBA" id="ARBA00023285"/>
    </source>
</evidence>
<dbReference type="AlphaFoldDB" id="A0A2K9NW97"/>
<evidence type="ECO:0000256" key="1">
    <source>
        <dbReference type="ARBA" id="ARBA00001911"/>
    </source>
</evidence>
<feature type="domain" description="3-dehydroquinate synthase N-terminal" evidence="10">
    <location>
        <begin position="56"/>
        <end position="164"/>
    </location>
</feature>
<dbReference type="InterPro" id="IPR050071">
    <property type="entry name" value="Dehydroquinate_synthase"/>
</dbReference>
<evidence type="ECO:0000313" key="13">
    <source>
        <dbReference type="Proteomes" id="UP000235584"/>
    </source>
</evidence>
<dbReference type="KEGG" id="bsto:C0V70_17100"/>
<dbReference type="PANTHER" id="PTHR43622">
    <property type="entry name" value="3-DEHYDROQUINATE SYNTHASE"/>
    <property type="match status" value="1"/>
</dbReference>
<evidence type="ECO:0000259" key="11">
    <source>
        <dbReference type="Pfam" id="PF24621"/>
    </source>
</evidence>
<dbReference type="Pfam" id="PF24621">
    <property type="entry name" value="DHQS_C"/>
    <property type="match status" value="1"/>
</dbReference>
<dbReference type="PANTHER" id="PTHR43622:SF1">
    <property type="entry name" value="3-DEHYDROQUINATE SYNTHASE"/>
    <property type="match status" value="1"/>
</dbReference>
<name>A0A2K9NW97_BACTC</name>
<dbReference type="Proteomes" id="UP000235584">
    <property type="component" value="Chromosome"/>
</dbReference>
<dbReference type="InterPro" id="IPR056179">
    <property type="entry name" value="DHQS_C"/>
</dbReference>
<protein>
    <submittedName>
        <fullName evidence="12">Uncharacterized protein</fullName>
    </submittedName>
</protein>
<dbReference type="SUPFAM" id="SSF56796">
    <property type="entry name" value="Dehydroquinate synthase-like"/>
    <property type="match status" value="1"/>
</dbReference>
<dbReference type="PIRSF" id="PIRSF001455">
    <property type="entry name" value="DHQ_synth"/>
    <property type="match status" value="1"/>
</dbReference>
<sequence length="341" mass="38353">MKTEIKNVELENIVEEINQLQTDTVLIIADHHVWSLYSKDILLEKIENKKVLFWKAADGEKVKNINDFQSAVEFFLDKGIHRNAHLIVIGGGATSDFGGLVAATILRGIKWSIVPTTLLSMVDASIGGKVAINSKSGKNLIGAFHLPTNVWICPKFIETLTPVEKNSGMGEILKYCFLDYTIYDLVIRKTDMGQIIDACAKYKEKLTEEDLKETGVRRLLNLGHSFGHAVEFIYNIPHGEAVMWGMSLLFKLFGTEKNLNDITALKKALEMPGENSPWFNKEFPIEKIMLYLSKDKKISALSSIDLVMIKDIGNADIETKTFDEIQAVLEANKDELRKFTL</sequence>
<keyword evidence="9" id="KW-0170">Cobalt</keyword>
<evidence type="ECO:0000256" key="4">
    <source>
        <dbReference type="ARBA" id="ARBA00022723"/>
    </source>
</evidence>
<keyword evidence="13" id="KW-1185">Reference proteome</keyword>
<dbReference type="GO" id="GO:0046872">
    <property type="term" value="F:metal ion binding"/>
    <property type="evidence" value="ECO:0007669"/>
    <property type="project" value="UniProtKB-KW"/>
</dbReference>
<keyword evidence="5" id="KW-0547">Nucleotide-binding</keyword>
<dbReference type="InterPro" id="IPR030963">
    <property type="entry name" value="DHQ_synth_fam"/>
</dbReference>
<dbReference type="GO" id="GO:0003856">
    <property type="term" value="F:3-dehydroquinate synthase activity"/>
    <property type="evidence" value="ECO:0007669"/>
    <property type="project" value="TreeGrafter"/>
</dbReference>
<keyword evidence="4" id="KW-0479">Metal-binding</keyword>
<feature type="domain" description="3-dehydroquinate synthase C-terminal" evidence="11">
    <location>
        <begin position="168"/>
        <end position="297"/>
    </location>
</feature>
<evidence type="ECO:0000256" key="8">
    <source>
        <dbReference type="ARBA" id="ARBA00023239"/>
    </source>
</evidence>
<organism evidence="12 13">
    <name type="scientific">Bacteriovorax stolpii</name>
    <name type="common">Bdellovibrio stolpii</name>
    <dbReference type="NCBI Taxonomy" id="960"/>
    <lineage>
        <taxon>Bacteria</taxon>
        <taxon>Pseudomonadati</taxon>
        <taxon>Bdellovibrionota</taxon>
        <taxon>Bacteriovoracia</taxon>
        <taxon>Bacteriovoracales</taxon>
        <taxon>Bacteriovoracaceae</taxon>
        <taxon>Bacteriovorax</taxon>
    </lineage>
</organism>
<proteinExistence type="predicted"/>
<evidence type="ECO:0000256" key="2">
    <source>
        <dbReference type="ARBA" id="ARBA00001941"/>
    </source>
</evidence>
<dbReference type="FunFam" id="3.40.50.1970:FF:000007">
    <property type="entry name" value="Pentafunctional AROM polypeptide"/>
    <property type="match status" value="1"/>
</dbReference>
<dbReference type="Gene3D" id="1.20.1090.10">
    <property type="entry name" value="Dehydroquinate synthase-like - alpha domain"/>
    <property type="match status" value="1"/>
</dbReference>
<dbReference type="OrthoDB" id="5289337at2"/>
<keyword evidence="6" id="KW-0862">Zinc</keyword>
<dbReference type="GO" id="GO:0000166">
    <property type="term" value="F:nucleotide binding"/>
    <property type="evidence" value="ECO:0007669"/>
    <property type="project" value="UniProtKB-KW"/>
</dbReference>
<gene>
    <name evidence="12" type="ORF">C0V70_17100</name>
</gene>
<evidence type="ECO:0000259" key="10">
    <source>
        <dbReference type="Pfam" id="PF01761"/>
    </source>
</evidence>
<evidence type="ECO:0000313" key="12">
    <source>
        <dbReference type="EMBL" id="AUN99792.1"/>
    </source>
</evidence>
<dbReference type="GO" id="GO:0009073">
    <property type="term" value="P:aromatic amino acid family biosynthetic process"/>
    <property type="evidence" value="ECO:0007669"/>
    <property type="project" value="InterPro"/>
</dbReference>
<keyword evidence="7" id="KW-0520">NAD</keyword>
<dbReference type="Gene3D" id="3.40.50.1970">
    <property type="match status" value="1"/>
</dbReference>
<accession>A0A2K9NW97</accession>
<dbReference type="InterPro" id="IPR030960">
    <property type="entry name" value="DHQS/DOIS_N"/>
</dbReference>
<dbReference type="EMBL" id="CP025704">
    <property type="protein sequence ID" value="AUN99792.1"/>
    <property type="molecule type" value="Genomic_DNA"/>
</dbReference>
<evidence type="ECO:0000256" key="5">
    <source>
        <dbReference type="ARBA" id="ARBA00022741"/>
    </source>
</evidence>
<evidence type="ECO:0000256" key="7">
    <source>
        <dbReference type="ARBA" id="ARBA00023027"/>
    </source>
</evidence>
<reference evidence="12 13" key="1">
    <citation type="submission" date="2018-01" db="EMBL/GenBank/DDBJ databases">
        <title>Complete genome sequence of Bacteriovorax stolpii DSM12778.</title>
        <authorList>
            <person name="Tang B."/>
            <person name="Chang J."/>
        </authorList>
    </citation>
    <scope>NUCLEOTIDE SEQUENCE [LARGE SCALE GENOMIC DNA]</scope>
    <source>
        <strain evidence="12 13">DSM 12778</strain>
    </source>
</reference>
<comment type="cofactor">
    <cofactor evidence="3">
        <name>Zn(2+)</name>
        <dbReference type="ChEBI" id="CHEBI:29105"/>
    </cofactor>
</comment>
<evidence type="ECO:0000256" key="6">
    <source>
        <dbReference type="ARBA" id="ARBA00022833"/>
    </source>
</evidence>
<comment type="cofactor">
    <cofactor evidence="2">
        <name>Co(2+)</name>
        <dbReference type="ChEBI" id="CHEBI:48828"/>
    </cofactor>
</comment>
<dbReference type="CDD" id="cd08195">
    <property type="entry name" value="DHQS"/>
    <property type="match status" value="1"/>
</dbReference>